<feature type="transmembrane region" description="Helical" evidence="1">
    <location>
        <begin position="274"/>
        <end position="291"/>
    </location>
</feature>
<evidence type="ECO:0000313" key="3">
    <source>
        <dbReference type="Proteomes" id="UP001597110"/>
    </source>
</evidence>
<evidence type="ECO:0000256" key="1">
    <source>
        <dbReference type="SAM" id="Phobius"/>
    </source>
</evidence>
<feature type="transmembrane region" description="Helical" evidence="1">
    <location>
        <begin position="12"/>
        <end position="33"/>
    </location>
</feature>
<feature type="transmembrane region" description="Helical" evidence="1">
    <location>
        <begin position="322"/>
        <end position="341"/>
    </location>
</feature>
<protein>
    <recommendedName>
        <fullName evidence="4">Glycosyltransferase RgtA/B/C/D-like domain-containing protein</fullName>
    </recommendedName>
</protein>
<keyword evidence="1" id="KW-1133">Transmembrane helix</keyword>
<keyword evidence="3" id="KW-1185">Reference proteome</keyword>
<gene>
    <name evidence="2" type="ORF">ACFQ0E_01355</name>
</gene>
<keyword evidence="1" id="KW-0812">Transmembrane</keyword>
<name>A0ABW2Y7Z1_9GAMM</name>
<organism evidence="2 3">
    <name type="scientific">Lysobacter brunescens</name>
    <dbReference type="NCBI Taxonomy" id="262323"/>
    <lineage>
        <taxon>Bacteria</taxon>
        <taxon>Pseudomonadati</taxon>
        <taxon>Pseudomonadota</taxon>
        <taxon>Gammaproteobacteria</taxon>
        <taxon>Lysobacterales</taxon>
        <taxon>Lysobacteraceae</taxon>
        <taxon>Lysobacter</taxon>
    </lineage>
</organism>
<accession>A0ABW2Y7Z1</accession>
<sequence>MTTPIAPASASVSFRLAWLVLVAAVLAQSPLIFNPGYFSHDELQWAATANAVPGLPPPWFSWAAIDAYQYRPLTFNLWLWFSRHLFDVPYAFHAVCVAWGSVNAALLCVLGQRLGVPARQAAAASLVFALGPYAALTHGWVGTLGDLIWFSAALGAGLLGTSRLPLAVIATGAALATAIGLAGKEAALAIPALLAVAWWFDRRPRWAIAMLASGAVAALYLALRFDGLTQAAPQGTQYALSLAHVPLRWLEYPLFAPLLHVPETFATFTQGGRGPLAISALLWLAGLVALFRADRRLFALALLGGTASLLPVLPLGASFNHYGYAWSAWIALCFGAAWPRLTARWRLAVALLALLAVAHGAMVMRLVHRVGTIQATFSPALAEALSTRPADAPPLRLRTAQPHTRWIFQRLTHEIPHYRGVAIGDRVQLVGDDAPADRVIQPDGQLTPP</sequence>
<feature type="transmembrane region" description="Helical" evidence="1">
    <location>
        <begin position="122"/>
        <end position="141"/>
    </location>
</feature>
<feature type="transmembrane region" description="Helical" evidence="1">
    <location>
        <begin position="90"/>
        <end position="110"/>
    </location>
</feature>
<feature type="transmembrane region" description="Helical" evidence="1">
    <location>
        <begin position="297"/>
        <end position="315"/>
    </location>
</feature>
<evidence type="ECO:0000313" key="2">
    <source>
        <dbReference type="EMBL" id="MFD0724235.1"/>
    </source>
</evidence>
<dbReference type="Proteomes" id="UP001597110">
    <property type="component" value="Unassembled WGS sequence"/>
</dbReference>
<dbReference type="RefSeq" id="WP_386821908.1">
    <property type="nucleotide sequence ID" value="NZ_JBHTIF010000001.1"/>
</dbReference>
<proteinExistence type="predicted"/>
<feature type="transmembrane region" description="Helical" evidence="1">
    <location>
        <begin position="347"/>
        <end position="367"/>
    </location>
</feature>
<keyword evidence="1" id="KW-0472">Membrane</keyword>
<dbReference type="EMBL" id="JBHTIF010000001">
    <property type="protein sequence ID" value="MFD0724235.1"/>
    <property type="molecule type" value="Genomic_DNA"/>
</dbReference>
<evidence type="ECO:0008006" key="4">
    <source>
        <dbReference type="Google" id="ProtNLM"/>
    </source>
</evidence>
<comment type="caution">
    <text evidence="2">The sequence shown here is derived from an EMBL/GenBank/DDBJ whole genome shotgun (WGS) entry which is preliminary data.</text>
</comment>
<feature type="transmembrane region" description="Helical" evidence="1">
    <location>
        <begin position="206"/>
        <end position="223"/>
    </location>
</feature>
<reference evidence="3" key="1">
    <citation type="journal article" date="2019" name="Int. J. Syst. Evol. Microbiol.">
        <title>The Global Catalogue of Microorganisms (GCM) 10K type strain sequencing project: providing services to taxonomists for standard genome sequencing and annotation.</title>
        <authorList>
            <consortium name="The Broad Institute Genomics Platform"/>
            <consortium name="The Broad Institute Genome Sequencing Center for Infectious Disease"/>
            <person name="Wu L."/>
            <person name="Ma J."/>
        </authorList>
    </citation>
    <scope>NUCLEOTIDE SEQUENCE [LARGE SCALE GENOMIC DNA]</scope>
    <source>
        <strain evidence="3">CCUG 55585</strain>
    </source>
</reference>